<keyword evidence="5" id="KW-0349">Heme</keyword>
<dbReference type="InterPro" id="IPR036396">
    <property type="entry name" value="Cyt_P450_sf"/>
</dbReference>
<dbReference type="GeneID" id="109462641"/>
<dbReference type="SUPFAM" id="SSF48264">
    <property type="entry name" value="Cytochrome P450"/>
    <property type="match status" value="1"/>
</dbReference>
<dbReference type="InterPro" id="IPR002401">
    <property type="entry name" value="Cyt_P450_E_grp-I"/>
</dbReference>
<dbReference type="GO" id="GO:0006082">
    <property type="term" value="P:organic acid metabolic process"/>
    <property type="evidence" value="ECO:0007669"/>
    <property type="project" value="TreeGrafter"/>
</dbReference>
<gene>
    <name evidence="8" type="primary">LOC109462641</name>
</gene>
<keyword evidence="4 5" id="KW-0408">Iron</keyword>
<evidence type="ECO:0000256" key="2">
    <source>
        <dbReference type="ARBA" id="ARBA00010617"/>
    </source>
</evidence>
<dbReference type="Pfam" id="PF00067">
    <property type="entry name" value="p450"/>
    <property type="match status" value="1"/>
</dbReference>
<sequence>MASPKLQTSPTRLFVGDTTYGLALVLVVLLVFMNKKSRRALRFPPGPPAWPLVGHLPLLGGRPHVRFAEWSRRYGPVLGVRLGPQQVVVLNGYAAVREALVTKAEVFSSRPDLYLMRLFSNGKGIGLAPYSAKWRAQRRVTDRALRNLGVGKLSFEPKIMEEVEEFISAAARYEGAAFDPKYHIAVGILNIICHLVFGRRFEHDDPLFVRLYNALEDISHHGGSAQHLNVFPALRHVPGLNAGAVHTVRAVREGRDFVREMIGQHKATFDPENIRDYIDAYLHQLQKETEDGEKKSATYLSDEELEQNVFDLFIAGSESTATTLRWATLLLLVNPEVQERVQQELDAVLGQGQASVLDRTSLPYTQATIQEILRYRPSATFSLPHATTADTTLQGYDIPAGTQVLVNVYGMGMDPALWQHPGTFDPTRFLDGEGKLSVPEHFKPFLVGRRACIGSQLAKMQLLLYITTVLQRFSLRLPEGEPPPSLDGSLGVMLQCPSFRMCAVPRAVTSSC</sequence>
<dbReference type="GO" id="GO:0005737">
    <property type="term" value="C:cytoplasm"/>
    <property type="evidence" value="ECO:0007669"/>
    <property type="project" value="TreeGrafter"/>
</dbReference>
<reference evidence="8" key="1">
    <citation type="submission" date="2025-08" db="UniProtKB">
        <authorList>
            <consortium name="RefSeq"/>
        </authorList>
    </citation>
    <scope>IDENTIFICATION</scope>
    <source>
        <tissue evidence="8">Gonad</tissue>
    </source>
</reference>
<accession>A0A6P4XDW7</accession>
<dbReference type="GO" id="GO:0006805">
    <property type="term" value="P:xenobiotic metabolic process"/>
    <property type="evidence" value="ECO:0007669"/>
    <property type="project" value="TreeGrafter"/>
</dbReference>
<evidence type="ECO:0000256" key="4">
    <source>
        <dbReference type="ARBA" id="ARBA00023004"/>
    </source>
</evidence>
<dbReference type="Gene3D" id="1.10.630.10">
    <property type="entry name" value="Cytochrome P450"/>
    <property type="match status" value="1"/>
</dbReference>
<evidence type="ECO:0000256" key="1">
    <source>
        <dbReference type="ARBA" id="ARBA00001971"/>
    </source>
</evidence>
<keyword evidence="6" id="KW-0472">Membrane</keyword>
<evidence type="ECO:0000256" key="5">
    <source>
        <dbReference type="PIRSR" id="PIRSR602401-1"/>
    </source>
</evidence>
<dbReference type="InterPro" id="IPR001128">
    <property type="entry name" value="Cyt_P450"/>
</dbReference>
<dbReference type="GO" id="GO:0005506">
    <property type="term" value="F:iron ion binding"/>
    <property type="evidence" value="ECO:0007669"/>
    <property type="project" value="InterPro"/>
</dbReference>
<name>A0A6P4XDW7_BRABE</name>
<comment type="similarity">
    <text evidence="2">Belongs to the cytochrome P450 family.</text>
</comment>
<dbReference type="PANTHER" id="PTHR24300">
    <property type="entry name" value="CYTOCHROME P450 508A4-RELATED"/>
    <property type="match status" value="1"/>
</dbReference>
<keyword evidence="7" id="KW-1185">Reference proteome</keyword>
<dbReference type="PRINTS" id="PR00385">
    <property type="entry name" value="P450"/>
</dbReference>
<dbReference type="FunFam" id="1.10.630.10:FF:000070">
    <property type="entry name" value="cytochrome P450 18a1"/>
    <property type="match status" value="1"/>
</dbReference>
<dbReference type="PANTHER" id="PTHR24300:SF397">
    <property type="entry name" value="CYTOCHROME P450 2U1"/>
    <property type="match status" value="1"/>
</dbReference>
<dbReference type="Proteomes" id="UP000515135">
    <property type="component" value="Unplaced"/>
</dbReference>
<keyword evidence="3 5" id="KW-0479">Metal-binding</keyword>
<organism evidence="7 8">
    <name type="scientific">Branchiostoma belcheri</name>
    <name type="common">Amphioxus</name>
    <dbReference type="NCBI Taxonomy" id="7741"/>
    <lineage>
        <taxon>Eukaryota</taxon>
        <taxon>Metazoa</taxon>
        <taxon>Chordata</taxon>
        <taxon>Cephalochordata</taxon>
        <taxon>Leptocardii</taxon>
        <taxon>Amphioxiformes</taxon>
        <taxon>Branchiostomatidae</taxon>
        <taxon>Branchiostoma</taxon>
    </lineage>
</organism>
<proteinExistence type="inferred from homology"/>
<dbReference type="OrthoDB" id="1055148at2759"/>
<evidence type="ECO:0000256" key="3">
    <source>
        <dbReference type="ARBA" id="ARBA00022723"/>
    </source>
</evidence>
<dbReference type="AlphaFoldDB" id="A0A6P4XDW7"/>
<feature type="transmembrane region" description="Helical" evidence="6">
    <location>
        <begin position="12"/>
        <end position="32"/>
    </location>
</feature>
<dbReference type="InterPro" id="IPR050182">
    <property type="entry name" value="Cytochrome_P450_fam2"/>
</dbReference>
<protein>
    <submittedName>
        <fullName evidence="8">Cytochrome P450 2D6-like</fullName>
    </submittedName>
</protein>
<evidence type="ECO:0000256" key="6">
    <source>
        <dbReference type="SAM" id="Phobius"/>
    </source>
</evidence>
<evidence type="ECO:0000313" key="7">
    <source>
        <dbReference type="Proteomes" id="UP000515135"/>
    </source>
</evidence>
<dbReference type="GO" id="GO:0020037">
    <property type="term" value="F:heme binding"/>
    <property type="evidence" value="ECO:0007669"/>
    <property type="project" value="InterPro"/>
</dbReference>
<dbReference type="GO" id="GO:0016712">
    <property type="term" value="F:oxidoreductase activity, acting on paired donors, with incorporation or reduction of molecular oxygen, reduced flavin or flavoprotein as one donor, and incorporation of one atom of oxygen"/>
    <property type="evidence" value="ECO:0007669"/>
    <property type="project" value="TreeGrafter"/>
</dbReference>
<dbReference type="RefSeq" id="XP_019614760.1">
    <property type="nucleotide sequence ID" value="XM_019759201.1"/>
</dbReference>
<comment type="cofactor">
    <cofactor evidence="1 5">
        <name>heme</name>
        <dbReference type="ChEBI" id="CHEBI:30413"/>
    </cofactor>
</comment>
<feature type="binding site" description="axial binding residue" evidence="5">
    <location>
        <position position="452"/>
    </location>
    <ligand>
        <name>heme</name>
        <dbReference type="ChEBI" id="CHEBI:30413"/>
    </ligand>
    <ligandPart>
        <name>Fe</name>
        <dbReference type="ChEBI" id="CHEBI:18248"/>
    </ligandPart>
</feature>
<dbReference type="KEGG" id="bbel:109462641"/>
<keyword evidence="6" id="KW-0812">Transmembrane</keyword>
<dbReference type="GO" id="GO:0008395">
    <property type="term" value="F:steroid hydroxylase activity"/>
    <property type="evidence" value="ECO:0007669"/>
    <property type="project" value="TreeGrafter"/>
</dbReference>
<evidence type="ECO:0000313" key="8">
    <source>
        <dbReference type="RefSeq" id="XP_019614760.1"/>
    </source>
</evidence>
<dbReference type="PRINTS" id="PR00463">
    <property type="entry name" value="EP450I"/>
</dbReference>
<keyword evidence="6" id="KW-1133">Transmembrane helix</keyword>